<proteinExistence type="predicted"/>
<reference evidence="3" key="1">
    <citation type="journal article" date="2019" name="Int. J. Syst. Evol. Microbiol.">
        <title>The Global Catalogue of Microorganisms (GCM) 10K type strain sequencing project: providing services to taxonomists for standard genome sequencing and annotation.</title>
        <authorList>
            <consortium name="The Broad Institute Genomics Platform"/>
            <consortium name="The Broad Institute Genome Sequencing Center for Infectious Disease"/>
            <person name="Wu L."/>
            <person name="Ma J."/>
        </authorList>
    </citation>
    <scope>NUCLEOTIDE SEQUENCE [LARGE SCALE GENOMIC DNA]</scope>
    <source>
        <strain evidence="3">JCM 17024</strain>
    </source>
</reference>
<keyword evidence="1" id="KW-1133">Transmembrane helix</keyword>
<evidence type="ECO:0000313" key="2">
    <source>
        <dbReference type="EMBL" id="GAA3926833.1"/>
    </source>
</evidence>
<sequence>MRVRRSGSAVLAAVILALEGAAITVIGVIELFALGSGDASSIPSGVALIVLTFIGAAALVAFALGVLRHASWARSGGIVLQVLGIALALAALGIQPTPWSFVLVIGVAGIAGLVALIATVRREGADDPRLRRRDAIDDE</sequence>
<evidence type="ECO:0000256" key="1">
    <source>
        <dbReference type="SAM" id="Phobius"/>
    </source>
</evidence>
<feature type="transmembrane region" description="Helical" evidence="1">
    <location>
        <begin position="78"/>
        <end position="95"/>
    </location>
</feature>
<accession>A0ABP7MN82</accession>
<keyword evidence="3" id="KW-1185">Reference proteome</keyword>
<keyword evidence="1" id="KW-0812">Transmembrane</keyword>
<keyword evidence="1" id="KW-0472">Membrane</keyword>
<feature type="transmembrane region" description="Helical" evidence="1">
    <location>
        <begin position="46"/>
        <end position="66"/>
    </location>
</feature>
<comment type="caution">
    <text evidence="2">The sequence shown here is derived from an EMBL/GenBank/DDBJ whole genome shotgun (WGS) entry which is preliminary data.</text>
</comment>
<protein>
    <recommendedName>
        <fullName evidence="4">Histidine kinase</fullName>
    </recommendedName>
</protein>
<evidence type="ECO:0000313" key="3">
    <source>
        <dbReference type="Proteomes" id="UP001501591"/>
    </source>
</evidence>
<organism evidence="2 3">
    <name type="scientific">Microbacterium soli</name>
    <dbReference type="NCBI Taxonomy" id="446075"/>
    <lineage>
        <taxon>Bacteria</taxon>
        <taxon>Bacillati</taxon>
        <taxon>Actinomycetota</taxon>
        <taxon>Actinomycetes</taxon>
        <taxon>Micrococcales</taxon>
        <taxon>Microbacteriaceae</taxon>
        <taxon>Microbacterium</taxon>
    </lineage>
</organism>
<evidence type="ECO:0008006" key="4">
    <source>
        <dbReference type="Google" id="ProtNLM"/>
    </source>
</evidence>
<gene>
    <name evidence="2" type="ORF">GCM10022383_02420</name>
</gene>
<name>A0ABP7MN82_9MICO</name>
<dbReference type="EMBL" id="BAABCP010000001">
    <property type="protein sequence ID" value="GAA3926833.1"/>
    <property type="molecule type" value="Genomic_DNA"/>
</dbReference>
<feature type="transmembrane region" description="Helical" evidence="1">
    <location>
        <begin position="101"/>
        <end position="120"/>
    </location>
</feature>
<dbReference type="Proteomes" id="UP001501591">
    <property type="component" value="Unassembled WGS sequence"/>
</dbReference>